<sequence>MSFSQHQADDWSFSLGTNLINNIGSQSPYNSPDDWAFKHPISATANKLISDAFSADLTLSLNGFNAGDKVDGRGTPQDETYFATDIHANYHIGRDLFWDHRSWLDIFVSAGPGLFVIQETNFSLNAGAGAIAWLNSDHSFGIKIQSIAKFALDKNSADSSHFQHHVQFVFCL</sequence>
<organism evidence="2">
    <name type="scientific">Mangrovimonas cancribranchiae</name>
    <dbReference type="NCBI Taxonomy" id="3080055"/>
    <lineage>
        <taxon>Bacteria</taxon>
        <taxon>Pseudomonadati</taxon>
        <taxon>Bacteroidota</taxon>
        <taxon>Flavobacteriia</taxon>
        <taxon>Flavobacteriales</taxon>
        <taxon>Flavobacteriaceae</taxon>
        <taxon>Mangrovimonas</taxon>
    </lineage>
</organism>
<dbReference type="AlphaFoldDB" id="A0AAU6P9D0"/>
<dbReference type="RefSeq" id="WP_338732850.1">
    <property type="nucleotide sequence ID" value="NZ_CP136924.1"/>
</dbReference>
<evidence type="ECO:0000313" key="3">
    <source>
        <dbReference type="Proteomes" id="UP001368318"/>
    </source>
</evidence>
<proteinExistence type="predicted"/>
<name>A0AAU6P9D0_9FLAO</name>
<keyword evidence="3" id="KW-1185">Reference proteome</keyword>
<evidence type="ECO:0000313" key="1">
    <source>
        <dbReference type="EMBL" id="WXA03999.1"/>
    </source>
</evidence>
<dbReference type="Proteomes" id="UP001368318">
    <property type="component" value="Chromosome"/>
</dbReference>
<gene>
    <name evidence="2" type="ORF">R3L15_01615</name>
    <name evidence="1" type="ORF">R3L16_05780</name>
</gene>
<protein>
    <submittedName>
        <fullName evidence="2">Uncharacterized protein</fullName>
    </submittedName>
</protein>
<dbReference type="EMBL" id="CP136925">
    <property type="protein sequence ID" value="WXA13580.1"/>
    <property type="molecule type" value="Genomic_DNA"/>
</dbReference>
<reference evidence="2 3" key="1">
    <citation type="submission" date="2023-10" db="EMBL/GenBank/DDBJ databases">
        <title>Culture-based analysis of two novel bacteria associated with mangrove crab gills.</title>
        <authorList>
            <person name="Yang X."/>
            <person name="Garuglieri E."/>
            <person name="Van Goethem M.W."/>
            <person name="Fusi M."/>
            <person name="Marasco R."/>
            <person name="Daffonchio D.G."/>
        </authorList>
    </citation>
    <scope>NUCLEOTIDE SEQUENCE</scope>
    <source>
        <strain evidence="2">UG2-1</strain>
        <strain evidence="1">UG2-2</strain>
        <strain evidence="3">UG2_2</strain>
    </source>
</reference>
<evidence type="ECO:0000313" key="2">
    <source>
        <dbReference type="EMBL" id="WXA13580.1"/>
    </source>
</evidence>
<dbReference type="KEGG" id="mcaa:R3L15_01615"/>
<dbReference type="EMBL" id="CP136924">
    <property type="protein sequence ID" value="WXA03999.1"/>
    <property type="molecule type" value="Genomic_DNA"/>
</dbReference>
<accession>A0AAU6P9D0</accession>